<feature type="compositionally biased region" description="Basic and acidic residues" evidence="1">
    <location>
        <begin position="1717"/>
        <end position="1734"/>
    </location>
</feature>
<feature type="compositionally biased region" description="Acidic residues" evidence="1">
    <location>
        <begin position="1489"/>
        <end position="1500"/>
    </location>
</feature>
<feature type="region of interest" description="Disordered" evidence="1">
    <location>
        <begin position="1786"/>
        <end position="1834"/>
    </location>
</feature>
<feature type="region of interest" description="Disordered" evidence="1">
    <location>
        <begin position="912"/>
        <end position="1057"/>
    </location>
</feature>
<dbReference type="InterPro" id="IPR003604">
    <property type="entry name" value="Matrin/U1-like-C_Znf_C2H2"/>
</dbReference>
<dbReference type="GO" id="GO:0003676">
    <property type="term" value="F:nucleic acid binding"/>
    <property type="evidence" value="ECO:0007669"/>
    <property type="project" value="InterPro"/>
</dbReference>
<dbReference type="EMBL" id="JAGKHQ010000015">
    <property type="protein sequence ID" value="KAG7498036.1"/>
    <property type="molecule type" value="Genomic_DNA"/>
</dbReference>
<feature type="compositionally biased region" description="Polar residues" evidence="1">
    <location>
        <begin position="1138"/>
        <end position="1151"/>
    </location>
</feature>
<feature type="compositionally biased region" description="Polar residues" evidence="1">
    <location>
        <begin position="1224"/>
        <end position="1235"/>
    </location>
</feature>
<feature type="compositionally biased region" description="Basic and acidic residues" evidence="1">
    <location>
        <begin position="854"/>
        <end position="874"/>
    </location>
</feature>
<comment type="caution">
    <text evidence="3">The sequence shown here is derived from an EMBL/GenBank/DDBJ whole genome shotgun (WGS) entry which is preliminary data.</text>
</comment>
<organism evidence="3 4">
    <name type="scientific">Solea senegalensis</name>
    <name type="common">Senegalese sole</name>
    <dbReference type="NCBI Taxonomy" id="28829"/>
    <lineage>
        <taxon>Eukaryota</taxon>
        <taxon>Metazoa</taxon>
        <taxon>Chordata</taxon>
        <taxon>Craniata</taxon>
        <taxon>Vertebrata</taxon>
        <taxon>Euteleostomi</taxon>
        <taxon>Actinopterygii</taxon>
        <taxon>Neopterygii</taxon>
        <taxon>Teleostei</taxon>
        <taxon>Neoteleostei</taxon>
        <taxon>Acanthomorphata</taxon>
        <taxon>Carangaria</taxon>
        <taxon>Pleuronectiformes</taxon>
        <taxon>Pleuronectoidei</taxon>
        <taxon>Soleidae</taxon>
        <taxon>Solea</taxon>
    </lineage>
</organism>
<sequence>MLEEAKARGPQQRRSTNIGRPEASTTDSRTANVSSDKSTDHVLNKSNAADPRRSFAWFPEHGPCIPASRPLTSPILGGIPGSSLLIGQQAASLQLAQLKAQLALTQLNNVGCQAAKLTPPSPTATAISLLNLLKIANTMSHPLCNPFASGNQSSIQGPHGLTAEKDLPGTSLHVGPESNFSFSAAYSASPANSRIIIPSHSTQSVNYGPEHSRPVIDADMSRAREELTFPTGQNTHYPMSSTSASQGHTLSDVEGKRSTLDWLPKYRGSTTKNPPKLYSLNSSGFSFNSSIERKCDVQSVTRLGDCDKPANLTEICHPKYTSEAATKILSGFGLEKEDLELLSLYPEDQLTPTNLPLILRQIRIQKRKRSTATAESKLDSEPQPIRSVRGMERLSGSQGSSAVLQPHKVIDYGHTGKYFGGVVDDSECTSSVSAKRDGSMLLDSYEQHTSSASRELLKNSVSQGKVGAFGSLYGQSSSVTSSSYSSALRSVAPLRNDRAKQLKIESNQTFDPILSSLSVPKKNKDGTVATPEDTVINSQFISTQNSVAPLSNGRAKQLKIQASQTFEPIFDKTVVLPEDPKSLPLKVPRADLQSASKAQSSYTLLHGMHPDRPGLVLISISDAKNMKNQDKTQGRTQENQEQKRPAVQTGKALRIPVISESKPAPQRSVGGSQSTSPHPVQRLQKLPTPHLAKPPVFKDLPTPAVIRYDTKTTPKVFPYTCSPCHIECSHMKDWIAHQNTAVHLENCRDLQTLSPGKDAKPSSSTSVQNSQKHLKKSRHGSSSHSSSPESRKLTHSYRYNHNSCTRSPRYNRDCSRLRSHESPRRRNKRRSSPRTSEERRSSQKRIRGSRSPSQRRDERRFSRSRERQPSPERSTKRKRSSSVEKLMMDILEKSESNAQDVVSTLLTELTKIKSSSPSPSAGRTTPHSSSSSAAKKKETTTGSRKASQQECKDTDQKLTPQKNSVVCRGSKPQINKSTSTTARKTTNLQTNIEQVEGNSANMSSKYTTSENPTDVEICTSDKSDTKVQQSVVTEEETDEVDESTNKVIPKAMDKSETTLSSQKFVIVEHLTSAGDTTKQSAEAKSKLDAKVQESVVEKSENTSEPSQVPEGQVPKVKIKGETVSSLQEPEIQAENFVTGENETKQPNSTGSPPDHSNDLESKVPNVVETKEKIEGKLEKPTISASKSSTPENRPAVETSKTKEVDTHGPVKVDESRNMTEEQNKLSNFEISSSQKPRLLEENLASAEEKTTGNLEENTAKPKDVLSKSTVPDKETSKSEESDTKVVVVTEDRDNVDKLLLFEAQTTTDKHINEETAVKDVKTVTDTGVSTEEIDKTAKTAGDKHDGLAHVPVTEAKDNMEANSSSPEPKKTAENLIVKEVQEKTVKPKSLSSMSELKENPDVATNVQQFVLIREDKGKVTASEKLTEPNEVTEDAETLDAKVQRSAVVPKTSGNVVVPELDCGAESAKVDAETKGTKDAAPLEVGETGADVEEPMEDEGCDETRPDLSAPEPSTVPPQNTEAEPPADTQTQNPQTDIKTPETSVKASSQDLQPEYTALGPETKMEASQRSSSTEDSSSKLSLNLSLKVLQENLQNHYEVTTSLDLNCVTVDANSSTKLPHSDLSEIPSGVQTTFPVAAAPETHKTESNARPAGDVLEMEDSQKLVAENIVDSNSILSSTSELLHIDKDAFMAIKAAVCQYRFAKQSRAQTDSTAGDSNKDQESGEVTEKMDEKPVASTSQRSVRRRSMRGKRDDLPKELEYEKTSYKILDSVEDETVVKEPTVTTRFDRGRRERTSRRDVSTDKTKKEDTFTRRRRASARETPKKEEEPPKLGTPTKIAYEILDTVEEDNQVLEEMMTTEVSTRGTKEANVANHKDRESNSENTAVMQEELITLNEIIEEDEAKVEKSTQEVHIPGEEDRSGTSSTLESTTVEAEETSTSDGHKDHNGTVVAKGSKMEFDGPEVKRSRQVPRVAANFKMPPFNPSSVFGEKHTHRFSEMFTTLDESCFVSANLPLSLSLSVPSGPEFVVPKSGFFCNICRLFFLKDVAAKSHCGSQQHYYKLQKYYEELQRKLARRQTPKCPGSSSG</sequence>
<feature type="compositionally biased region" description="Low complexity" evidence="1">
    <location>
        <begin position="920"/>
        <end position="933"/>
    </location>
</feature>
<feature type="region of interest" description="Disordered" evidence="1">
    <location>
        <begin position="1857"/>
        <end position="1883"/>
    </location>
</feature>
<dbReference type="Proteomes" id="UP000693946">
    <property type="component" value="Linkage Group LG3"/>
</dbReference>
<evidence type="ECO:0000256" key="1">
    <source>
        <dbReference type="SAM" id="MobiDB-lite"/>
    </source>
</evidence>
<feature type="region of interest" description="Disordered" evidence="1">
    <location>
        <begin position="1904"/>
        <end position="1950"/>
    </location>
</feature>
<feature type="compositionally biased region" description="Polar residues" evidence="1">
    <location>
        <begin position="1182"/>
        <end position="1191"/>
    </location>
</feature>
<feature type="compositionally biased region" description="Basic and acidic residues" evidence="1">
    <location>
        <begin position="1257"/>
        <end position="1285"/>
    </location>
</feature>
<feature type="domain" description="U1-type" evidence="2">
    <location>
        <begin position="2031"/>
        <end position="2065"/>
    </location>
</feature>
<name>A0AAV6QY67_SOLSE</name>
<protein>
    <submittedName>
        <fullName evidence="3">Zinc finger protein 638-like</fullName>
    </submittedName>
</protein>
<feature type="compositionally biased region" description="Polar residues" evidence="1">
    <location>
        <begin position="12"/>
        <end position="36"/>
    </location>
</feature>
<feature type="compositionally biased region" description="Basic and acidic residues" evidence="1">
    <location>
        <begin position="1904"/>
        <end position="1921"/>
    </location>
</feature>
<feature type="compositionally biased region" description="Basic and acidic residues" evidence="1">
    <location>
        <begin position="810"/>
        <end position="824"/>
    </location>
</feature>
<feature type="compositionally biased region" description="Polar residues" evidence="1">
    <location>
        <begin position="669"/>
        <end position="678"/>
    </location>
</feature>
<feature type="region of interest" description="Disordered" evidence="1">
    <location>
        <begin position="1415"/>
        <end position="1438"/>
    </location>
</feature>
<feature type="compositionally biased region" description="Polar residues" evidence="1">
    <location>
        <begin position="797"/>
        <end position="808"/>
    </location>
</feature>
<feature type="region of interest" description="Disordered" evidence="1">
    <location>
        <begin position="230"/>
        <end position="249"/>
    </location>
</feature>
<feature type="region of interest" description="Disordered" evidence="1">
    <location>
        <begin position="753"/>
        <end position="883"/>
    </location>
</feature>
<feature type="compositionally biased region" description="Acidic residues" evidence="1">
    <location>
        <begin position="1033"/>
        <end position="1042"/>
    </location>
</feature>
<feature type="compositionally biased region" description="Basic and acidic residues" evidence="1">
    <location>
        <begin position="1334"/>
        <end position="1347"/>
    </location>
</feature>
<accession>A0AAV6QY67</accession>
<gene>
    <name evidence="3" type="ORF">JOB18_047816</name>
</gene>
<feature type="compositionally biased region" description="Polar residues" evidence="1">
    <location>
        <begin position="972"/>
        <end position="1012"/>
    </location>
</feature>
<keyword evidence="4" id="KW-1185">Reference proteome</keyword>
<feature type="compositionally biased region" description="Polar residues" evidence="1">
    <location>
        <begin position="761"/>
        <end position="771"/>
    </location>
</feature>
<feature type="region of interest" description="Disordered" evidence="1">
    <location>
        <begin position="1465"/>
        <end position="1580"/>
    </location>
</feature>
<feature type="compositionally biased region" description="Polar residues" evidence="1">
    <location>
        <begin position="1516"/>
        <end position="1551"/>
    </location>
</feature>
<feature type="region of interest" description="Disordered" evidence="1">
    <location>
        <begin position="1"/>
        <end position="44"/>
    </location>
</feature>
<feature type="region of interest" description="Disordered" evidence="1">
    <location>
        <begin position="1706"/>
        <end position="1757"/>
    </location>
</feature>
<feature type="region of interest" description="Disordered" evidence="1">
    <location>
        <begin position="1334"/>
        <end position="1377"/>
    </location>
</feature>
<proteinExistence type="predicted"/>
<feature type="compositionally biased region" description="Low complexity" evidence="1">
    <location>
        <begin position="1567"/>
        <end position="1580"/>
    </location>
</feature>
<feature type="compositionally biased region" description="Basic and acidic residues" evidence="1">
    <location>
        <begin position="1467"/>
        <end position="1477"/>
    </location>
</feature>
<feature type="compositionally biased region" description="Basic and acidic residues" evidence="1">
    <location>
        <begin position="1081"/>
        <end position="1101"/>
    </location>
</feature>
<feature type="compositionally biased region" description="Basic and acidic residues" evidence="1">
    <location>
        <begin position="1786"/>
        <end position="1830"/>
    </location>
</feature>
<feature type="region of interest" description="Disordered" evidence="1">
    <location>
        <begin position="627"/>
        <end position="681"/>
    </location>
</feature>
<dbReference type="SMART" id="SM00451">
    <property type="entry name" value="ZnF_U1"/>
    <property type="match status" value="2"/>
</dbReference>
<reference evidence="3 4" key="1">
    <citation type="journal article" date="2021" name="Sci. Rep.">
        <title>Chromosome anchoring in Senegalese sole (Solea senegalensis) reveals sex-associated markers and genome rearrangements in flatfish.</title>
        <authorList>
            <person name="Guerrero-Cozar I."/>
            <person name="Gomez-Garrido J."/>
            <person name="Berbel C."/>
            <person name="Martinez-Blanch J.F."/>
            <person name="Alioto T."/>
            <person name="Claros M.G."/>
            <person name="Gagnaire P.A."/>
            <person name="Manchado M."/>
        </authorList>
    </citation>
    <scope>NUCLEOTIDE SEQUENCE [LARGE SCALE GENOMIC DNA]</scope>
    <source>
        <strain evidence="3">Sse05_10M</strain>
    </source>
</reference>
<feature type="compositionally biased region" description="Polar residues" evidence="1">
    <location>
        <begin position="1706"/>
        <end position="1716"/>
    </location>
</feature>
<evidence type="ECO:0000313" key="3">
    <source>
        <dbReference type="EMBL" id="KAG7498036.1"/>
    </source>
</evidence>
<feature type="region of interest" description="Disordered" evidence="1">
    <location>
        <begin position="1072"/>
        <end position="1285"/>
    </location>
</feature>
<feature type="compositionally biased region" description="Basic and acidic residues" evidence="1">
    <location>
        <begin position="1199"/>
        <end position="1223"/>
    </location>
</feature>
<evidence type="ECO:0000313" key="4">
    <source>
        <dbReference type="Proteomes" id="UP000693946"/>
    </source>
</evidence>
<feature type="compositionally biased region" description="Low complexity" evidence="1">
    <location>
        <begin position="1922"/>
        <end position="1932"/>
    </location>
</feature>
<feature type="compositionally biased region" description="Basic and acidic residues" evidence="1">
    <location>
        <begin position="627"/>
        <end position="644"/>
    </location>
</feature>
<feature type="compositionally biased region" description="Basic and acidic residues" evidence="1">
    <location>
        <begin position="1168"/>
        <end position="1179"/>
    </location>
</feature>
<dbReference type="GO" id="GO:0008270">
    <property type="term" value="F:zinc ion binding"/>
    <property type="evidence" value="ECO:0007669"/>
    <property type="project" value="InterPro"/>
</dbReference>
<feature type="domain" description="U1-type" evidence="2">
    <location>
        <begin position="716"/>
        <end position="750"/>
    </location>
</feature>
<feature type="compositionally biased region" description="Basic residues" evidence="1">
    <location>
        <begin position="772"/>
        <end position="781"/>
    </location>
</feature>
<evidence type="ECO:0000259" key="2">
    <source>
        <dbReference type="SMART" id="SM00451"/>
    </source>
</evidence>